<keyword evidence="2" id="KW-0560">Oxidoreductase</keyword>
<dbReference type="PANTHER" id="PTHR43656:SF5">
    <property type="entry name" value="NADH:FLAVIN OXIDOREDUCTASE_NADH OXIDASE N-TERMINAL DOMAIN-CONTAINING PROTEIN"/>
    <property type="match status" value="1"/>
</dbReference>
<dbReference type="AlphaFoldDB" id="A0A914S4P3"/>
<accession>A0A914S4P3</accession>
<dbReference type="InterPro" id="IPR001155">
    <property type="entry name" value="OxRdtase_FMN_N"/>
</dbReference>
<dbReference type="GO" id="GO:0010181">
    <property type="term" value="F:FMN binding"/>
    <property type="evidence" value="ECO:0007669"/>
    <property type="project" value="InterPro"/>
</dbReference>
<feature type="compositionally biased region" description="Basic and acidic residues" evidence="3">
    <location>
        <begin position="383"/>
        <end position="404"/>
    </location>
</feature>
<dbReference type="InterPro" id="IPR013785">
    <property type="entry name" value="Aldolase_TIM"/>
</dbReference>
<dbReference type="GO" id="GO:0016491">
    <property type="term" value="F:oxidoreductase activity"/>
    <property type="evidence" value="ECO:0007669"/>
    <property type="project" value="UniProtKB-KW"/>
</dbReference>
<evidence type="ECO:0000256" key="3">
    <source>
        <dbReference type="SAM" id="MobiDB-lite"/>
    </source>
</evidence>
<evidence type="ECO:0000313" key="5">
    <source>
        <dbReference type="Proteomes" id="UP000887564"/>
    </source>
</evidence>
<dbReference type="SUPFAM" id="SSF51395">
    <property type="entry name" value="FMN-linked oxidoreductases"/>
    <property type="match status" value="1"/>
</dbReference>
<feature type="domain" description="NADH:flavin oxidoreductase/NADH oxidase N-terminal" evidence="4">
    <location>
        <begin position="20"/>
        <end position="118"/>
    </location>
</feature>
<reference evidence="6" key="1">
    <citation type="submission" date="2022-11" db="UniProtKB">
        <authorList>
            <consortium name="WormBaseParasite"/>
        </authorList>
    </citation>
    <scope>IDENTIFICATION</scope>
</reference>
<dbReference type="PANTHER" id="PTHR43656">
    <property type="entry name" value="BINDING OXIDOREDUCTASE, PUTATIVE (AFU_ORTHOLOGUE AFUA_2G08260)-RELATED"/>
    <property type="match status" value="1"/>
</dbReference>
<evidence type="ECO:0000259" key="4">
    <source>
        <dbReference type="Pfam" id="PF00724"/>
    </source>
</evidence>
<name>A0A914S4P3_PAREQ</name>
<dbReference type="WBParaSite" id="PEQ_0001212901-mRNA-1">
    <property type="protein sequence ID" value="PEQ_0001212901-mRNA-1"/>
    <property type="gene ID" value="PEQ_0001212901"/>
</dbReference>
<keyword evidence="5" id="KW-1185">Reference proteome</keyword>
<evidence type="ECO:0000313" key="6">
    <source>
        <dbReference type="WBParaSite" id="PEQ_0001212901-mRNA-1"/>
    </source>
</evidence>
<sequence length="433" mass="48087">LKWKEEDEQCAIRIARSLDSEERRATFKDWTQATKKNGSVFLAQLFHPGTKAADLPHKTNFDINKLTHDQISELVEQYAYAATFSQECGFDGVEISCAYFFALGQFLTHGENTRTDEYESCAHSLQDYTGNTEGEEITNKHQQFYQAIVPVIKRNLTRTKLYMNGGFVTLADMCEAIRSGSAMGVSLARPVAAEPGLPNKLLNGEVKGAVKSLIDPLDITIVVGKSMAVIDASNPEHVEQFKKELEKHQERKTAAHADHTEPVIGYPKVVLCSEETVESKMNEFEASANEQPVEDVTLDVEASKEPGEEQNEMTEERASADLQENLIEDTVHKVVRKSSGDEREGFEEEELKGEKDQERKIEVAETSAKPEEQELVHAESAPEAERGVVEPSSKKDEVITEKVGEPLTADVVHGEGDKAEYSAAEASISDKHE</sequence>
<dbReference type="InterPro" id="IPR051799">
    <property type="entry name" value="NADH_flavin_oxidoreductase"/>
</dbReference>
<keyword evidence="1" id="KW-0285">Flavoprotein</keyword>
<evidence type="ECO:0000256" key="2">
    <source>
        <dbReference type="ARBA" id="ARBA00023002"/>
    </source>
</evidence>
<feature type="compositionally biased region" description="Basic and acidic residues" evidence="3">
    <location>
        <begin position="352"/>
        <end position="377"/>
    </location>
</feature>
<protein>
    <submittedName>
        <fullName evidence="6">NADH:flavin oxidoreductase/NADH oxidase N-terminal domain-containing protein</fullName>
    </submittedName>
</protein>
<dbReference type="Gene3D" id="3.20.20.70">
    <property type="entry name" value="Aldolase class I"/>
    <property type="match status" value="2"/>
</dbReference>
<evidence type="ECO:0000256" key="1">
    <source>
        <dbReference type="ARBA" id="ARBA00022630"/>
    </source>
</evidence>
<dbReference type="Pfam" id="PF00724">
    <property type="entry name" value="Oxidored_FMN"/>
    <property type="match status" value="1"/>
</dbReference>
<proteinExistence type="predicted"/>
<dbReference type="Proteomes" id="UP000887564">
    <property type="component" value="Unplaced"/>
</dbReference>
<feature type="region of interest" description="Disordered" evidence="3">
    <location>
        <begin position="301"/>
        <end position="433"/>
    </location>
</feature>
<organism evidence="5 6">
    <name type="scientific">Parascaris equorum</name>
    <name type="common">Equine roundworm</name>
    <dbReference type="NCBI Taxonomy" id="6256"/>
    <lineage>
        <taxon>Eukaryota</taxon>
        <taxon>Metazoa</taxon>
        <taxon>Ecdysozoa</taxon>
        <taxon>Nematoda</taxon>
        <taxon>Chromadorea</taxon>
        <taxon>Rhabditida</taxon>
        <taxon>Spirurina</taxon>
        <taxon>Ascaridomorpha</taxon>
        <taxon>Ascaridoidea</taxon>
        <taxon>Ascarididae</taxon>
        <taxon>Parascaris</taxon>
    </lineage>
</organism>